<keyword evidence="5" id="KW-0488">Methylation</keyword>
<keyword evidence="6" id="KW-0997">Cell inner membrane</keyword>
<dbReference type="OrthoDB" id="9795612at2"/>
<evidence type="ECO:0000256" key="9">
    <source>
        <dbReference type="ARBA" id="ARBA00023136"/>
    </source>
</evidence>
<dbReference type="SUPFAM" id="SSF54523">
    <property type="entry name" value="Pili subunits"/>
    <property type="match status" value="1"/>
</dbReference>
<proteinExistence type="inferred from homology"/>
<evidence type="ECO:0000256" key="1">
    <source>
        <dbReference type="ARBA" id="ARBA00004377"/>
    </source>
</evidence>
<feature type="region of interest" description="Disordered" evidence="10">
    <location>
        <begin position="73"/>
        <end position="98"/>
    </location>
</feature>
<dbReference type="EMBL" id="CP027860">
    <property type="protein sequence ID" value="AVP99694.1"/>
    <property type="molecule type" value="Genomic_DNA"/>
</dbReference>
<dbReference type="PROSITE" id="PS00409">
    <property type="entry name" value="PROKAR_NTER_METHYL"/>
    <property type="match status" value="1"/>
</dbReference>
<comment type="subcellular location">
    <subcellularLocation>
        <location evidence="1">Cell inner membrane</location>
        <topology evidence="1">Single-pass membrane protein</topology>
    </subcellularLocation>
</comment>
<evidence type="ECO:0000256" key="11">
    <source>
        <dbReference type="SAM" id="Phobius"/>
    </source>
</evidence>
<reference evidence="13 14" key="1">
    <citation type="submission" date="2018-03" db="EMBL/GenBank/DDBJ databases">
        <title>Ahniella affigens gen. nov., sp. nov., a gammaproteobacterium isolated from sandy soil near a stream.</title>
        <authorList>
            <person name="Ko Y."/>
            <person name="Kim J.-H."/>
        </authorList>
    </citation>
    <scope>NUCLEOTIDE SEQUENCE [LARGE SCALE GENOMIC DNA]</scope>
    <source>
        <strain evidence="13 14">D13</strain>
    </source>
</reference>
<dbReference type="Pfam" id="PF08334">
    <property type="entry name" value="T2SSG"/>
    <property type="match status" value="1"/>
</dbReference>
<dbReference type="NCBIfam" id="TIGR02532">
    <property type="entry name" value="IV_pilin_GFxxxE"/>
    <property type="match status" value="1"/>
</dbReference>
<keyword evidence="8 11" id="KW-1133">Transmembrane helix</keyword>
<keyword evidence="7 11" id="KW-0812">Transmembrane</keyword>
<keyword evidence="14" id="KW-1185">Reference proteome</keyword>
<feature type="domain" description="Type II secretion system protein GspG C-terminal" evidence="12">
    <location>
        <begin position="31"/>
        <end position="133"/>
    </location>
</feature>
<dbReference type="KEGG" id="xba:C7S18_22070"/>
<dbReference type="Pfam" id="PF07963">
    <property type="entry name" value="N_methyl"/>
    <property type="match status" value="1"/>
</dbReference>
<dbReference type="PRINTS" id="PR00813">
    <property type="entry name" value="BCTERIALGSPG"/>
</dbReference>
<feature type="compositionally biased region" description="Basic and acidic residues" evidence="10">
    <location>
        <begin position="125"/>
        <end position="135"/>
    </location>
</feature>
<reference evidence="13 14" key="2">
    <citation type="submission" date="2018-03" db="EMBL/GenBank/DDBJ databases">
        <authorList>
            <person name="Keele B.F."/>
        </authorList>
    </citation>
    <scope>NUCLEOTIDE SEQUENCE [LARGE SCALE GENOMIC DNA]</scope>
    <source>
        <strain evidence="13 14">D13</strain>
    </source>
</reference>
<evidence type="ECO:0000256" key="6">
    <source>
        <dbReference type="ARBA" id="ARBA00022519"/>
    </source>
</evidence>
<evidence type="ECO:0000256" key="7">
    <source>
        <dbReference type="ARBA" id="ARBA00022692"/>
    </source>
</evidence>
<dbReference type="Gene3D" id="3.30.700.10">
    <property type="entry name" value="Glycoprotein, Type 4 Pilin"/>
    <property type="match status" value="1"/>
</dbReference>
<sequence>MKSTQTGFSLVEMIAVILLLGIIAGFVAPAIFGKVDQGRWNATKSSIKSLGTKIETYAMDNGTLPESLEDLTNKPGNADNWNGPYARPSELKDGWDKPFSYRTPGENGLDYELISYGADNQPGGEKWKKDISNAD</sequence>
<dbReference type="NCBIfam" id="TIGR01710">
    <property type="entry name" value="typeII_sec_gspG"/>
    <property type="match status" value="1"/>
</dbReference>
<keyword evidence="9 11" id="KW-0472">Membrane</keyword>
<evidence type="ECO:0000313" key="14">
    <source>
        <dbReference type="Proteomes" id="UP000241074"/>
    </source>
</evidence>
<evidence type="ECO:0000256" key="5">
    <source>
        <dbReference type="ARBA" id="ARBA00022481"/>
    </source>
</evidence>
<name>A0A2P1PY05_9GAMM</name>
<dbReference type="InterPro" id="IPR010054">
    <property type="entry name" value="Type2_sec_GspG"/>
</dbReference>
<dbReference type="InterPro" id="IPR000983">
    <property type="entry name" value="Bac_GSPG_pilin"/>
</dbReference>
<dbReference type="RefSeq" id="WP_106893613.1">
    <property type="nucleotide sequence ID" value="NZ_CP027860.1"/>
</dbReference>
<evidence type="ECO:0000256" key="4">
    <source>
        <dbReference type="ARBA" id="ARBA00022475"/>
    </source>
</evidence>
<dbReference type="InterPro" id="IPR012902">
    <property type="entry name" value="N_methyl_site"/>
</dbReference>
<feature type="region of interest" description="Disordered" evidence="10">
    <location>
        <begin position="114"/>
        <end position="135"/>
    </location>
</feature>
<dbReference type="Proteomes" id="UP000241074">
    <property type="component" value="Chromosome"/>
</dbReference>
<dbReference type="GO" id="GO:0005886">
    <property type="term" value="C:plasma membrane"/>
    <property type="evidence" value="ECO:0007669"/>
    <property type="project" value="UniProtKB-SubCell"/>
</dbReference>
<evidence type="ECO:0000256" key="3">
    <source>
        <dbReference type="ARBA" id="ARBA00020042"/>
    </source>
</evidence>
<dbReference type="InterPro" id="IPR045584">
    <property type="entry name" value="Pilin-like"/>
</dbReference>
<accession>A0A2P1PY05</accession>
<evidence type="ECO:0000256" key="8">
    <source>
        <dbReference type="ARBA" id="ARBA00022989"/>
    </source>
</evidence>
<evidence type="ECO:0000256" key="10">
    <source>
        <dbReference type="SAM" id="MobiDB-lite"/>
    </source>
</evidence>
<keyword evidence="4" id="KW-1003">Cell membrane</keyword>
<dbReference type="GO" id="GO:0015628">
    <property type="term" value="P:protein secretion by the type II secretion system"/>
    <property type="evidence" value="ECO:0007669"/>
    <property type="project" value="InterPro"/>
</dbReference>
<evidence type="ECO:0000259" key="12">
    <source>
        <dbReference type="Pfam" id="PF08334"/>
    </source>
</evidence>
<dbReference type="InterPro" id="IPR013545">
    <property type="entry name" value="T2SS_protein-GspG_C"/>
</dbReference>
<evidence type="ECO:0000313" key="13">
    <source>
        <dbReference type="EMBL" id="AVP99694.1"/>
    </source>
</evidence>
<dbReference type="AlphaFoldDB" id="A0A2P1PY05"/>
<comment type="similarity">
    <text evidence="2">Belongs to the GSP G family.</text>
</comment>
<evidence type="ECO:0000256" key="2">
    <source>
        <dbReference type="ARBA" id="ARBA00009984"/>
    </source>
</evidence>
<dbReference type="GO" id="GO:0015627">
    <property type="term" value="C:type II protein secretion system complex"/>
    <property type="evidence" value="ECO:0007669"/>
    <property type="project" value="InterPro"/>
</dbReference>
<gene>
    <name evidence="13" type="primary">gspG</name>
    <name evidence="13" type="ORF">C7S18_22070</name>
</gene>
<protein>
    <recommendedName>
        <fullName evidence="3">Type II secretion system core protein G</fullName>
    </recommendedName>
</protein>
<feature type="transmembrane region" description="Helical" evidence="11">
    <location>
        <begin position="13"/>
        <end position="32"/>
    </location>
</feature>
<organism evidence="13 14">
    <name type="scientific">Ahniella affigens</name>
    <dbReference type="NCBI Taxonomy" id="2021234"/>
    <lineage>
        <taxon>Bacteria</taxon>
        <taxon>Pseudomonadati</taxon>
        <taxon>Pseudomonadota</taxon>
        <taxon>Gammaproteobacteria</taxon>
        <taxon>Lysobacterales</taxon>
        <taxon>Rhodanobacteraceae</taxon>
        <taxon>Ahniella</taxon>
    </lineage>
</organism>